<sequence length="72" mass="8152">MTPDTPPPAEGHYTIGAVSTDDPNRLQMFETYGIRPGASFQVIREKPITILTRTHLQVMLTQDDWDTLTFMS</sequence>
<gene>
    <name evidence="2" type="ORF">J0695_13140</name>
</gene>
<evidence type="ECO:0000256" key="1">
    <source>
        <dbReference type="SAM" id="MobiDB-lite"/>
    </source>
</evidence>
<proteinExistence type="predicted"/>
<dbReference type="AlphaFoldDB" id="A0A939JE60"/>
<evidence type="ECO:0000313" key="2">
    <source>
        <dbReference type="EMBL" id="MBO0512746.1"/>
    </source>
</evidence>
<name>A0A939JE60_9ACTN</name>
<feature type="region of interest" description="Disordered" evidence="1">
    <location>
        <begin position="1"/>
        <end position="20"/>
    </location>
</feature>
<evidence type="ECO:0000313" key="3">
    <source>
        <dbReference type="Proteomes" id="UP000664167"/>
    </source>
</evidence>
<dbReference type="Proteomes" id="UP000664167">
    <property type="component" value="Unassembled WGS sequence"/>
</dbReference>
<reference evidence="2" key="1">
    <citation type="submission" date="2021-03" db="EMBL/GenBank/DDBJ databases">
        <title>Streptomyces poriferae sp. nov., a novel marine sponge-derived Actinobacteria species with anti-MRSA activity.</title>
        <authorList>
            <person name="Sandoval-Powers M."/>
            <person name="Kralova S."/>
            <person name="Nguyen G.-S."/>
            <person name="Fawwal D."/>
            <person name="Degnes K."/>
            <person name="Klinkenberg G."/>
            <person name="Sletta H."/>
            <person name="Wentzel A."/>
            <person name="Liles M.R."/>
        </authorList>
    </citation>
    <scope>NUCLEOTIDE SEQUENCE</scope>
    <source>
        <strain evidence="2">DSM 41794</strain>
    </source>
</reference>
<dbReference type="EMBL" id="JAFLRJ010000115">
    <property type="protein sequence ID" value="MBO0512746.1"/>
    <property type="molecule type" value="Genomic_DNA"/>
</dbReference>
<comment type="caution">
    <text evidence="2">The sequence shown here is derived from an EMBL/GenBank/DDBJ whole genome shotgun (WGS) entry which is preliminary data.</text>
</comment>
<organism evidence="2 3">
    <name type="scientific">Streptomyces beijiangensis</name>
    <dbReference type="NCBI Taxonomy" id="163361"/>
    <lineage>
        <taxon>Bacteria</taxon>
        <taxon>Bacillati</taxon>
        <taxon>Actinomycetota</taxon>
        <taxon>Actinomycetes</taxon>
        <taxon>Kitasatosporales</taxon>
        <taxon>Streptomycetaceae</taxon>
        <taxon>Streptomyces</taxon>
    </lineage>
</organism>
<keyword evidence="3" id="KW-1185">Reference proteome</keyword>
<accession>A0A939JE60</accession>
<protein>
    <submittedName>
        <fullName evidence="2">Uncharacterized protein</fullName>
    </submittedName>
</protein>
<dbReference type="RefSeq" id="WP_206962179.1">
    <property type="nucleotide sequence ID" value="NZ_BAAAJJ010000004.1"/>
</dbReference>